<proteinExistence type="predicted"/>
<dbReference type="NCBIfam" id="NF033679">
    <property type="entry name" value="DNRLRE_dom"/>
    <property type="match status" value="1"/>
</dbReference>
<dbReference type="AlphaFoldDB" id="A0A841Q574"/>
<dbReference type="EMBL" id="JACHGH010000005">
    <property type="protein sequence ID" value="MBB6453517.1"/>
    <property type="molecule type" value="Genomic_DNA"/>
</dbReference>
<evidence type="ECO:0000313" key="7">
    <source>
        <dbReference type="Proteomes" id="UP000581688"/>
    </source>
</evidence>
<reference evidence="6 7" key="1">
    <citation type="submission" date="2020-08" db="EMBL/GenBank/DDBJ databases">
        <title>Genomic Encyclopedia of Type Strains, Phase IV (KMG-IV): sequencing the most valuable type-strain genomes for metagenomic binning, comparative biology and taxonomic classification.</title>
        <authorList>
            <person name="Goeker M."/>
        </authorList>
    </citation>
    <scope>NUCLEOTIDE SEQUENCE [LARGE SCALE GENOMIC DNA]</scope>
    <source>
        <strain evidence="6 7">DSM 19612</strain>
    </source>
</reference>
<evidence type="ECO:0000259" key="4">
    <source>
        <dbReference type="Pfam" id="PF17936"/>
    </source>
</evidence>
<evidence type="ECO:0000313" key="6">
    <source>
        <dbReference type="EMBL" id="MBB6453517.1"/>
    </source>
</evidence>
<evidence type="ECO:0000259" key="5">
    <source>
        <dbReference type="Pfam" id="PF24517"/>
    </source>
</evidence>
<dbReference type="InterPro" id="IPR036116">
    <property type="entry name" value="FN3_sf"/>
</dbReference>
<dbReference type="GO" id="GO:0005576">
    <property type="term" value="C:extracellular region"/>
    <property type="evidence" value="ECO:0007669"/>
    <property type="project" value="UniProtKB-SubCell"/>
</dbReference>
<dbReference type="Gene3D" id="2.60.40.10">
    <property type="entry name" value="Immunoglobulins"/>
    <property type="match status" value="6"/>
</dbReference>
<accession>A0A841Q574</accession>
<dbReference type="Pfam" id="PF17936">
    <property type="entry name" value="Big_6"/>
    <property type="match status" value="4"/>
</dbReference>
<keyword evidence="2" id="KW-0964">Secreted</keyword>
<dbReference type="InterPro" id="IPR041498">
    <property type="entry name" value="Big_6"/>
</dbReference>
<keyword evidence="3" id="KW-0732">Signal</keyword>
<sequence>MVHQLLKSRCFKIIIIFILFIGSYIPTISTTSAATRVVEIVNERSEDTRVFRNTDLTQTIDVFPYSVFNLNAESLKWEQHITFTSNKITYVASSDPTSNLSAENQIIMGTDENGVEYRTFMKFGDVLPQLDNKMILHAKIKLYELNNTFTPDYYSPSYKNVNYEIYSVESEWQAENISWENQPSVKGDLFVQQSDWMYENGPQHSWDVTELVTEWYKDPSTYHGVMMKGNKTGTQKSFYKSDANLNVVPVLQITYSEPPSGLTGIGNGLDVNTSKGIINIQWHSVTGATGYKVLFYNGSTYEEIDIGKQTSWSTLQKNLWPTEEQFENAPTSFRLDGSGTELADDPSAFYEQNGGTDKNPSLYYFRIVAYNEYSQTVSDEIAVRIPDRTGPTIPQNVSVSQELFNDFTITWDDSYDKHSAVSYDVEVTTNSGTVVFRTNTDKNEVKIPTDRLSIRSAYKISVLARDNSKNYSLFSNEIIATARLQKDSIFSSYSMPGWVLNVESNPYIKVVVKNEGAEDWTYDKGYELRSKELSFSVPLEVGEVVRSGEEKTFSFYLTGEKTIGELPIVWRMYEPNGGEFGDSIQATLTFADLNKPEIGISYPNEHQRIHGIIPVKGFVTDYQLKEFTLMLGEGSAPTTWETITSSNSNTNDLLFNWNTNGLAKGLYTLRLKAVDQSGHESIVDRKVYLNIPPDAPRVDIVGDNATVMKGRSNALTQIEILANDRIIANGSTDVNGLFSINLPKQQAGTVLKILAKDQSGNTSLPTLITVVDKTAPSIPNINTITDGATIVSGTAEKGATVRIVKGTTVLATGIATSTGAYKLTIPKQVAGTVLSAYATDKAGNKSGYTKITVIDKTPPATPKVNVIANHTKAVTGTTEKYAVVRVKRGTTIIGTATANYKGVFSITIPVQKPGTVLSIYATDKARNTSSIVKKTVVDKIPPAIPTVNKVYSWHYYVKGKAEAYSYVTIKRGSTIIGTARANAKGQYSIKVKPQKKRVYLSITAKDRAGNVSKPRQVRVY</sequence>
<dbReference type="Pfam" id="PF24517">
    <property type="entry name" value="CBM96"/>
    <property type="match status" value="1"/>
</dbReference>
<dbReference type="Proteomes" id="UP000581688">
    <property type="component" value="Unassembled WGS sequence"/>
</dbReference>
<evidence type="ECO:0000256" key="3">
    <source>
        <dbReference type="ARBA" id="ARBA00022729"/>
    </source>
</evidence>
<evidence type="ECO:0000256" key="2">
    <source>
        <dbReference type="ARBA" id="ARBA00022525"/>
    </source>
</evidence>
<comment type="caution">
    <text evidence="6">The sequence shown here is derived from an EMBL/GenBank/DDBJ whole genome shotgun (WGS) entry which is preliminary data.</text>
</comment>
<dbReference type="InterPro" id="IPR055372">
    <property type="entry name" value="CBM96"/>
</dbReference>
<feature type="domain" description="Bacterial Ig" evidence="4">
    <location>
        <begin position="775"/>
        <end position="855"/>
    </location>
</feature>
<dbReference type="RefSeq" id="WP_174496129.1">
    <property type="nucleotide sequence ID" value="NZ_CADDWK010000006.1"/>
</dbReference>
<feature type="domain" description="Bacterial Ig" evidence="4">
    <location>
        <begin position="859"/>
        <end position="938"/>
    </location>
</feature>
<protein>
    <submittedName>
        <fullName evidence="6">Uncharacterized protein</fullName>
    </submittedName>
</protein>
<name>A0A841Q574_9BACI</name>
<keyword evidence="7" id="KW-1185">Reference proteome</keyword>
<comment type="subcellular location">
    <subcellularLocation>
        <location evidence="1">Secreted</location>
    </subcellularLocation>
</comment>
<feature type="domain" description="Carbohydrate-binding module family 96" evidence="5">
    <location>
        <begin position="81"/>
        <end position="254"/>
    </location>
</feature>
<dbReference type="InterPro" id="IPR013783">
    <property type="entry name" value="Ig-like_fold"/>
</dbReference>
<evidence type="ECO:0000256" key="1">
    <source>
        <dbReference type="ARBA" id="ARBA00004613"/>
    </source>
</evidence>
<gene>
    <name evidence="6" type="ORF">HNQ94_001966</name>
</gene>
<feature type="domain" description="Bacterial Ig" evidence="4">
    <location>
        <begin position="942"/>
        <end position="1019"/>
    </location>
</feature>
<dbReference type="SUPFAM" id="SSF49265">
    <property type="entry name" value="Fibronectin type III"/>
    <property type="match status" value="1"/>
</dbReference>
<organism evidence="6 7">
    <name type="scientific">Salirhabdus euzebyi</name>
    <dbReference type="NCBI Taxonomy" id="394506"/>
    <lineage>
        <taxon>Bacteria</taxon>
        <taxon>Bacillati</taxon>
        <taxon>Bacillota</taxon>
        <taxon>Bacilli</taxon>
        <taxon>Bacillales</taxon>
        <taxon>Bacillaceae</taxon>
        <taxon>Salirhabdus</taxon>
    </lineage>
</organism>
<feature type="domain" description="Bacterial Ig" evidence="4">
    <location>
        <begin position="693"/>
        <end position="772"/>
    </location>
</feature>